<protein>
    <submittedName>
        <fullName evidence="2">Uncharacterized protein</fullName>
    </submittedName>
</protein>
<sequence length="54" mass="5760">CSRRPAPTGLRASRTATVPHADRRVRRHRRAIAAAASLAADLRAASTGNGAQRR</sequence>
<organism evidence="2">
    <name type="scientific">uncultured Solirubrobacteraceae bacterium</name>
    <dbReference type="NCBI Taxonomy" id="1162706"/>
    <lineage>
        <taxon>Bacteria</taxon>
        <taxon>Bacillati</taxon>
        <taxon>Actinomycetota</taxon>
        <taxon>Thermoleophilia</taxon>
        <taxon>Solirubrobacterales</taxon>
        <taxon>Solirubrobacteraceae</taxon>
        <taxon>environmental samples</taxon>
    </lineage>
</organism>
<accession>A0A6J4RMS0</accession>
<name>A0A6J4RMS0_9ACTN</name>
<gene>
    <name evidence="2" type="ORF">AVDCRST_MAG67-598</name>
</gene>
<reference evidence="2" key="1">
    <citation type="submission" date="2020-02" db="EMBL/GenBank/DDBJ databases">
        <authorList>
            <person name="Meier V. D."/>
        </authorList>
    </citation>
    <scope>NUCLEOTIDE SEQUENCE</scope>
    <source>
        <strain evidence="2">AVDCRST_MAG67</strain>
    </source>
</reference>
<feature type="region of interest" description="Disordered" evidence="1">
    <location>
        <begin position="1"/>
        <end position="25"/>
    </location>
</feature>
<feature type="non-terminal residue" evidence="2">
    <location>
        <position position="1"/>
    </location>
</feature>
<proteinExistence type="predicted"/>
<dbReference type="EMBL" id="CADCVQ010000027">
    <property type="protein sequence ID" value="CAA9477226.1"/>
    <property type="molecule type" value="Genomic_DNA"/>
</dbReference>
<dbReference type="AlphaFoldDB" id="A0A6J4RMS0"/>
<evidence type="ECO:0000313" key="2">
    <source>
        <dbReference type="EMBL" id="CAA9477226.1"/>
    </source>
</evidence>
<evidence type="ECO:0000256" key="1">
    <source>
        <dbReference type="SAM" id="MobiDB-lite"/>
    </source>
</evidence>
<feature type="non-terminal residue" evidence="2">
    <location>
        <position position="54"/>
    </location>
</feature>